<protein>
    <submittedName>
        <fullName evidence="1">Uncharacterized protein</fullName>
    </submittedName>
</protein>
<dbReference type="Proteomes" id="UP000510888">
    <property type="component" value="Chromosome 1"/>
</dbReference>
<accession>A0A7I8BP78</accession>
<proteinExistence type="predicted"/>
<name>A0A7I8BP78_9BURK</name>
<gene>
    <name evidence="1" type="ORF">PPGU16_31760</name>
</gene>
<dbReference type="AlphaFoldDB" id="A0A7I8BP78"/>
<dbReference type="EMBL" id="AP023174">
    <property type="protein sequence ID" value="BCF90109.1"/>
    <property type="molecule type" value="Genomic_DNA"/>
</dbReference>
<dbReference type="KEGG" id="plad:PPGU16_31760"/>
<evidence type="ECO:0000313" key="2">
    <source>
        <dbReference type="Proteomes" id="UP000510888"/>
    </source>
</evidence>
<reference evidence="1 2" key="1">
    <citation type="journal article" date="2020" name="Genes (Basel)">
        <title>Genomic Comparison of Insect Gut Symbionts from Divergent Burkholderia Subclades.</title>
        <authorList>
            <person name="Takeshita K."/>
            <person name="Kikuchi Y."/>
        </authorList>
    </citation>
    <scope>NUCLEOTIDE SEQUENCE [LARGE SCALE GENOMIC DNA]</scope>
    <source>
        <strain evidence="1 2">PGU16</strain>
    </source>
</reference>
<evidence type="ECO:0000313" key="1">
    <source>
        <dbReference type="EMBL" id="BCF90109.1"/>
    </source>
</evidence>
<sequence>MAALEALDWDTILQRAAESAAGGIAAGVVKTLLGPTEWERQISADLQTIIGKLDVILDEIRELRKYIRDANRANTRAALQADLVGPISTLTDYMVGIRHAKKLDPRLRSLFELATNDLTLGLSRVINYQEPDSARPLGIPLYASIEAGLIMLVIAHNVLEIPKATTRAQIETYAKTFAEWRSILKADADGLLVTVNAETAYLTSYPHRGALEIGGLHGNSQFDCTGRQYDPREGGNTLVFGVIDGGVDKPFVIVRMDLEPYTVENLEKADRFPFPWSVSGVGCGGLAVWAMVAGASGAYGRTQVMVRGLNTRRDTLLENAEQLRKLLLVIDSLGSAPVRLGKLLQ</sequence>
<keyword evidence="2" id="KW-1185">Reference proteome</keyword>
<organism evidence="1 2">
    <name type="scientific">Paraburkholderia largidicola</name>
    <dbReference type="NCBI Taxonomy" id="3014751"/>
    <lineage>
        <taxon>Bacteria</taxon>
        <taxon>Pseudomonadati</taxon>
        <taxon>Pseudomonadota</taxon>
        <taxon>Betaproteobacteria</taxon>
        <taxon>Burkholderiales</taxon>
        <taxon>Burkholderiaceae</taxon>
        <taxon>Paraburkholderia</taxon>
    </lineage>
</organism>